<dbReference type="NCBIfam" id="TIGR02453">
    <property type="entry name" value="TIGR02453 family protein"/>
    <property type="match status" value="1"/>
</dbReference>
<reference evidence="1 2" key="1">
    <citation type="submission" date="2012-05" db="EMBL/GenBank/DDBJ databases">
        <title>Genome sequence of Nitritalea halalkaliphila LW7.</title>
        <authorList>
            <person name="Jangir P.K."/>
            <person name="Singh A."/>
            <person name="Shivaji S."/>
            <person name="Sharma R."/>
        </authorList>
    </citation>
    <scope>NUCLEOTIDE SEQUENCE [LARGE SCALE GENOMIC DNA]</scope>
    <source>
        <strain evidence="1 2">LW7</strain>
    </source>
</reference>
<comment type="caution">
    <text evidence="1">The sequence shown here is derived from an EMBL/GenBank/DDBJ whole genome shotgun (WGS) entry which is preliminary data.</text>
</comment>
<gene>
    <name evidence="1" type="ORF">A3SI_14894</name>
</gene>
<name>I5BZ81_9BACT</name>
<protein>
    <recommendedName>
        <fullName evidence="3">TIGR02453 family protein</fullName>
    </recommendedName>
</protein>
<sequence length="229" mass="25519">MATAYLEFLSVLREHNTKEWMDAHRDDYQAVRKAFLADVGQLLAGAMQFEPGLAHLQPKDCVFRQNRDIRFSANKNPYKTNLAAYLALGGKKSEGPGYYIHLEPGASFLAVGVWMPPAPILKQIRQEIDYNGEELQGILDSPNVRSTFREMSGEQLKTSPKGYAADHPHIALLRYKSFIISRPISDASVQSGRFVAEALAAWEVGKPFHDFILRASEESEGGDGLLPIL</sequence>
<evidence type="ECO:0008006" key="3">
    <source>
        <dbReference type="Google" id="ProtNLM"/>
    </source>
</evidence>
<dbReference type="PANTHER" id="PTHR36452:SF1">
    <property type="entry name" value="DUF2461 DOMAIN-CONTAINING PROTEIN"/>
    <property type="match status" value="1"/>
</dbReference>
<dbReference type="InterPro" id="IPR012808">
    <property type="entry name" value="CHP02453"/>
</dbReference>
<dbReference type="PANTHER" id="PTHR36452">
    <property type="entry name" value="CHROMOSOME 12, WHOLE GENOME SHOTGUN SEQUENCE"/>
    <property type="match status" value="1"/>
</dbReference>
<proteinExistence type="predicted"/>
<dbReference type="RefSeq" id="WP_009056250.1">
    <property type="nucleotide sequence ID" value="NZ_AJYA01000037.1"/>
</dbReference>
<evidence type="ECO:0000313" key="1">
    <source>
        <dbReference type="EMBL" id="EIM74883.1"/>
    </source>
</evidence>
<dbReference type="Pfam" id="PF09365">
    <property type="entry name" value="DUF2461"/>
    <property type="match status" value="1"/>
</dbReference>
<dbReference type="EMBL" id="AJYA01000037">
    <property type="protein sequence ID" value="EIM74883.1"/>
    <property type="molecule type" value="Genomic_DNA"/>
</dbReference>
<dbReference type="STRING" id="1189621.A3SI_14894"/>
<dbReference type="AlphaFoldDB" id="I5BZ81"/>
<dbReference type="InterPro" id="IPR015996">
    <property type="entry name" value="UCP028451"/>
</dbReference>
<dbReference type="OrthoDB" id="9794241at2"/>
<keyword evidence="2" id="KW-1185">Reference proteome</keyword>
<dbReference type="Proteomes" id="UP000005551">
    <property type="component" value="Unassembled WGS sequence"/>
</dbReference>
<dbReference type="PATRIC" id="fig|1189621.3.peg.3098"/>
<evidence type="ECO:0000313" key="2">
    <source>
        <dbReference type="Proteomes" id="UP000005551"/>
    </source>
</evidence>
<organism evidence="1 2">
    <name type="scientific">Nitritalea halalkaliphila LW7</name>
    <dbReference type="NCBI Taxonomy" id="1189621"/>
    <lineage>
        <taxon>Bacteria</taxon>
        <taxon>Pseudomonadati</taxon>
        <taxon>Bacteroidota</taxon>
        <taxon>Cytophagia</taxon>
        <taxon>Cytophagales</taxon>
        <taxon>Cyclobacteriaceae</taxon>
        <taxon>Nitritalea</taxon>
    </lineage>
</organism>
<accession>I5BZ81</accession>
<dbReference type="PIRSF" id="PIRSF028451">
    <property type="entry name" value="UCP028451"/>
    <property type="match status" value="1"/>
</dbReference>